<keyword evidence="2" id="KW-1185">Reference proteome</keyword>
<reference evidence="1" key="1">
    <citation type="submission" date="2021-06" db="EMBL/GenBank/DDBJ databases">
        <authorList>
            <person name="Kallberg Y."/>
            <person name="Tangrot J."/>
            <person name="Rosling A."/>
        </authorList>
    </citation>
    <scope>NUCLEOTIDE SEQUENCE</scope>
    <source>
        <strain evidence="1">MA461A</strain>
    </source>
</reference>
<organism evidence="1 2">
    <name type="scientific">Racocetra persica</name>
    <dbReference type="NCBI Taxonomy" id="160502"/>
    <lineage>
        <taxon>Eukaryota</taxon>
        <taxon>Fungi</taxon>
        <taxon>Fungi incertae sedis</taxon>
        <taxon>Mucoromycota</taxon>
        <taxon>Glomeromycotina</taxon>
        <taxon>Glomeromycetes</taxon>
        <taxon>Diversisporales</taxon>
        <taxon>Gigasporaceae</taxon>
        <taxon>Racocetra</taxon>
    </lineage>
</organism>
<name>A0ACA9SLZ4_9GLOM</name>
<accession>A0ACA9SLZ4</accession>
<comment type="caution">
    <text evidence="1">The sequence shown here is derived from an EMBL/GenBank/DDBJ whole genome shotgun (WGS) entry which is preliminary data.</text>
</comment>
<dbReference type="EMBL" id="CAJVQC010133653">
    <property type="protein sequence ID" value="CAG8842289.1"/>
    <property type="molecule type" value="Genomic_DNA"/>
</dbReference>
<gene>
    <name evidence="1" type="ORF">RPERSI_LOCUS32251</name>
</gene>
<proteinExistence type="predicted"/>
<sequence>LGAILAQKDKNHKKYVIAYASRGLSKTKRNYSALELYTSAPKGKRARWILRLQLYDYRIVHRVERKHSNVDWKALPGSVETSQTDAKGPASRSL</sequence>
<protein>
    <submittedName>
        <fullName evidence="1">33283_t:CDS:1</fullName>
    </submittedName>
</protein>
<evidence type="ECO:0000313" key="2">
    <source>
        <dbReference type="Proteomes" id="UP000789920"/>
    </source>
</evidence>
<dbReference type="Proteomes" id="UP000789920">
    <property type="component" value="Unassembled WGS sequence"/>
</dbReference>
<feature type="non-terminal residue" evidence="1">
    <location>
        <position position="1"/>
    </location>
</feature>
<evidence type="ECO:0000313" key="1">
    <source>
        <dbReference type="EMBL" id="CAG8842289.1"/>
    </source>
</evidence>